<dbReference type="InterPro" id="IPR032308">
    <property type="entry name" value="TDBD"/>
</dbReference>
<evidence type="ECO:0000256" key="1">
    <source>
        <dbReference type="ARBA" id="ARBA00004123"/>
    </source>
</evidence>
<feature type="domain" description="Tify" evidence="3">
    <location>
        <begin position="4"/>
        <end position="54"/>
    </location>
</feature>
<evidence type="ECO:0000313" key="5">
    <source>
        <dbReference type="EMBL" id="KAB1226663.1"/>
    </source>
</evidence>
<dbReference type="PANTHER" id="PTHR46309">
    <property type="entry name" value="PHD FINGER PROTEIN 12"/>
    <property type="match status" value="1"/>
</dbReference>
<protein>
    <submittedName>
        <fullName evidence="5">Uncharacterized protein</fullName>
    </submittedName>
</protein>
<dbReference type="EMBL" id="RXIC02000019">
    <property type="protein sequence ID" value="KAB1226663.1"/>
    <property type="molecule type" value="Genomic_DNA"/>
</dbReference>
<sequence>MAKGRITRHGIKCSCCEKVFALSNFEVHAGSKYHRPAASIFLEDGRSLFDCQMQVIRDHIGCLRNRGEDKLQICPEEKWFCCKKCAQILLGLQKILGKPLPAGEDNLTWTLLKPMTLDTHEVEALSENHSKLNVALEVMHECFEPIKESCTQRDLVEDVIFNRGIHGEKMLMELEVERLVLPAIPSVLNTWTTSFGFTKMMDFERLHFLDFTFLGFPDTVMCQKLLRKNPSADSSPSGRQPDLVYRNKDNIDLDVSEVYQAEHNDGSRFMEQEQVMYV</sequence>
<dbReference type="Pfam" id="PF23209">
    <property type="entry name" value="IDM1_C"/>
    <property type="match status" value="1"/>
</dbReference>
<evidence type="ECO:0000259" key="4">
    <source>
        <dbReference type="Pfam" id="PF23209"/>
    </source>
</evidence>
<feature type="domain" description="Increased DNA methylation 1 C-terminal" evidence="4">
    <location>
        <begin position="168"/>
        <end position="224"/>
    </location>
</feature>
<dbReference type="AlphaFoldDB" id="A0A6A1WPR8"/>
<accession>A0A6A1WPR8</accession>
<comment type="caution">
    <text evidence="5">The sequence shown here is derived from an EMBL/GenBank/DDBJ whole genome shotgun (WGS) entry which is preliminary data.</text>
</comment>
<dbReference type="Proteomes" id="UP000516437">
    <property type="component" value="Chromosome 1"/>
</dbReference>
<proteinExistence type="predicted"/>
<keyword evidence="2" id="KW-0539">Nucleus</keyword>
<keyword evidence="6" id="KW-1185">Reference proteome</keyword>
<dbReference type="GO" id="GO:0006357">
    <property type="term" value="P:regulation of transcription by RNA polymerase II"/>
    <property type="evidence" value="ECO:0007669"/>
    <property type="project" value="TreeGrafter"/>
</dbReference>
<name>A0A6A1WPR8_9ROSI</name>
<dbReference type="PANTHER" id="PTHR46309:SF12">
    <property type="entry name" value="GB|AAC80581.1"/>
    <property type="match status" value="1"/>
</dbReference>
<dbReference type="GO" id="GO:0003714">
    <property type="term" value="F:transcription corepressor activity"/>
    <property type="evidence" value="ECO:0007669"/>
    <property type="project" value="InterPro"/>
</dbReference>
<gene>
    <name evidence="5" type="ORF">CJ030_MR1G008488</name>
</gene>
<evidence type="ECO:0000313" key="6">
    <source>
        <dbReference type="Proteomes" id="UP000516437"/>
    </source>
</evidence>
<dbReference type="InterPro" id="IPR042163">
    <property type="entry name" value="PHF12"/>
</dbReference>
<dbReference type="OrthoDB" id="1903104at2759"/>
<dbReference type="InterPro" id="IPR056511">
    <property type="entry name" value="IDM1_C"/>
</dbReference>
<comment type="subcellular location">
    <subcellularLocation>
        <location evidence="1">Nucleus</location>
    </subcellularLocation>
</comment>
<dbReference type="Pfam" id="PF16135">
    <property type="entry name" value="TDBD"/>
    <property type="match status" value="1"/>
</dbReference>
<reference evidence="5 6" key="1">
    <citation type="journal article" date="2019" name="Plant Biotechnol. J.">
        <title>The red bayberry genome and genetic basis of sex determination.</title>
        <authorList>
            <person name="Jia H.M."/>
            <person name="Jia H.J."/>
            <person name="Cai Q.L."/>
            <person name="Wang Y."/>
            <person name="Zhao H.B."/>
            <person name="Yang W.F."/>
            <person name="Wang G.Y."/>
            <person name="Li Y.H."/>
            <person name="Zhan D.L."/>
            <person name="Shen Y.T."/>
            <person name="Niu Q.F."/>
            <person name="Chang L."/>
            <person name="Qiu J."/>
            <person name="Zhao L."/>
            <person name="Xie H.B."/>
            <person name="Fu W.Y."/>
            <person name="Jin J."/>
            <person name="Li X.W."/>
            <person name="Jiao Y."/>
            <person name="Zhou C.C."/>
            <person name="Tu T."/>
            <person name="Chai C.Y."/>
            <person name="Gao J.L."/>
            <person name="Fan L.J."/>
            <person name="van de Weg E."/>
            <person name="Wang J.Y."/>
            <person name="Gao Z.S."/>
        </authorList>
    </citation>
    <scope>NUCLEOTIDE SEQUENCE [LARGE SCALE GENOMIC DNA]</scope>
    <source>
        <tissue evidence="5">Leaves</tissue>
    </source>
</reference>
<evidence type="ECO:0000259" key="3">
    <source>
        <dbReference type="Pfam" id="PF16135"/>
    </source>
</evidence>
<organism evidence="5 6">
    <name type="scientific">Morella rubra</name>
    <name type="common">Chinese bayberry</name>
    <dbReference type="NCBI Taxonomy" id="262757"/>
    <lineage>
        <taxon>Eukaryota</taxon>
        <taxon>Viridiplantae</taxon>
        <taxon>Streptophyta</taxon>
        <taxon>Embryophyta</taxon>
        <taxon>Tracheophyta</taxon>
        <taxon>Spermatophyta</taxon>
        <taxon>Magnoliopsida</taxon>
        <taxon>eudicotyledons</taxon>
        <taxon>Gunneridae</taxon>
        <taxon>Pentapetalae</taxon>
        <taxon>rosids</taxon>
        <taxon>fabids</taxon>
        <taxon>Fagales</taxon>
        <taxon>Myricaceae</taxon>
        <taxon>Morella</taxon>
    </lineage>
</organism>
<evidence type="ECO:0000256" key="2">
    <source>
        <dbReference type="ARBA" id="ARBA00023242"/>
    </source>
</evidence>
<dbReference type="GO" id="GO:0005634">
    <property type="term" value="C:nucleus"/>
    <property type="evidence" value="ECO:0007669"/>
    <property type="project" value="UniProtKB-SubCell"/>
</dbReference>